<dbReference type="EMBL" id="JACMSC010000015">
    <property type="protein sequence ID" value="KAG6486886.1"/>
    <property type="molecule type" value="Genomic_DNA"/>
</dbReference>
<dbReference type="SUPFAM" id="SSF52540">
    <property type="entry name" value="P-loop containing nucleoside triphosphate hydrolases"/>
    <property type="match status" value="1"/>
</dbReference>
<sequence>MKLLNYSMLNFMDGLWSASIRERFMVFATNHLERLDEALLQAGQMDRKNHLLYCMQAGNVLNLGKELPGSKGGALTDARHRGNTGEGGDDASRHRRGVHEM</sequence>
<dbReference type="PANTHER" id="PTHR23070">
    <property type="entry name" value="BCS1 AAA-TYPE ATPASE"/>
    <property type="match status" value="1"/>
</dbReference>
<comment type="caution">
    <text evidence="2">The sequence shown here is derived from an EMBL/GenBank/DDBJ whole genome shotgun (WGS) entry which is preliminary data.</text>
</comment>
<dbReference type="InterPro" id="IPR027417">
    <property type="entry name" value="P-loop_NTPase"/>
</dbReference>
<feature type="region of interest" description="Disordered" evidence="1">
    <location>
        <begin position="69"/>
        <end position="101"/>
    </location>
</feature>
<organism evidence="2 3">
    <name type="scientific">Zingiber officinale</name>
    <name type="common">Ginger</name>
    <name type="synonym">Amomum zingiber</name>
    <dbReference type="NCBI Taxonomy" id="94328"/>
    <lineage>
        <taxon>Eukaryota</taxon>
        <taxon>Viridiplantae</taxon>
        <taxon>Streptophyta</taxon>
        <taxon>Embryophyta</taxon>
        <taxon>Tracheophyta</taxon>
        <taxon>Spermatophyta</taxon>
        <taxon>Magnoliopsida</taxon>
        <taxon>Liliopsida</taxon>
        <taxon>Zingiberales</taxon>
        <taxon>Zingiberaceae</taxon>
        <taxon>Zingiber</taxon>
    </lineage>
</organism>
<gene>
    <name evidence="2" type="ORF">ZIOFF_055467</name>
</gene>
<dbReference type="AlphaFoldDB" id="A0A8J5FGG1"/>
<evidence type="ECO:0000313" key="2">
    <source>
        <dbReference type="EMBL" id="KAG6486886.1"/>
    </source>
</evidence>
<protein>
    <recommendedName>
        <fullName evidence="4">ATPase AAA-type core domain-containing protein</fullName>
    </recommendedName>
</protein>
<dbReference type="Proteomes" id="UP000734854">
    <property type="component" value="Unassembled WGS sequence"/>
</dbReference>
<evidence type="ECO:0000256" key="1">
    <source>
        <dbReference type="SAM" id="MobiDB-lite"/>
    </source>
</evidence>
<reference evidence="2 3" key="1">
    <citation type="submission" date="2020-08" db="EMBL/GenBank/DDBJ databases">
        <title>Plant Genome Project.</title>
        <authorList>
            <person name="Zhang R.-G."/>
        </authorList>
    </citation>
    <scope>NUCLEOTIDE SEQUENCE [LARGE SCALE GENOMIC DNA]</scope>
    <source>
        <tissue evidence="2">Rhizome</tissue>
    </source>
</reference>
<accession>A0A8J5FGG1</accession>
<proteinExistence type="predicted"/>
<evidence type="ECO:0000313" key="3">
    <source>
        <dbReference type="Proteomes" id="UP000734854"/>
    </source>
</evidence>
<name>A0A8J5FGG1_ZINOF</name>
<evidence type="ECO:0008006" key="4">
    <source>
        <dbReference type="Google" id="ProtNLM"/>
    </source>
</evidence>
<dbReference type="InterPro" id="IPR050747">
    <property type="entry name" value="Mitochondrial_chaperone_BCS1"/>
</dbReference>
<keyword evidence="3" id="KW-1185">Reference proteome</keyword>
<dbReference type="Gene3D" id="3.40.50.300">
    <property type="entry name" value="P-loop containing nucleotide triphosphate hydrolases"/>
    <property type="match status" value="1"/>
</dbReference>